<evidence type="ECO:0000256" key="3">
    <source>
        <dbReference type="ARBA" id="ARBA00023163"/>
    </source>
</evidence>
<dbReference type="InterPro" id="IPR009057">
    <property type="entry name" value="Homeodomain-like_sf"/>
</dbReference>
<dbReference type="GO" id="GO:0003700">
    <property type="term" value="F:DNA-binding transcription factor activity"/>
    <property type="evidence" value="ECO:0007669"/>
    <property type="project" value="InterPro"/>
</dbReference>
<dbReference type="PROSITE" id="PS01124">
    <property type="entry name" value="HTH_ARAC_FAMILY_2"/>
    <property type="match status" value="1"/>
</dbReference>
<dbReference type="Pfam" id="PF12833">
    <property type="entry name" value="HTH_18"/>
    <property type="match status" value="1"/>
</dbReference>
<evidence type="ECO:0000256" key="2">
    <source>
        <dbReference type="ARBA" id="ARBA00023125"/>
    </source>
</evidence>
<dbReference type="InterPro" id="IPR018062">
    <property type="entry name" value="HTH_AraC-typ_CS"/>
</dbReference>
<keyword evidence="3" id="KW-0804">Transcription</keyword>
<dbReference type="PROSITE" id="PS00041">
    <property type="entry name" value="HTH_ARAC_FAMILY_1"/>
    <property type="match status" value="1"/>
</dbReference>
<dbReference type="Proteomes" id="UP000542125">
    <property type="component" value="Unassembled WGS sequence"/>
</dbReference>
<feature type="domain" description="HTH araC/xylS-type" evidence="4">
    <location>
        <begin position="252"/>
        <end position="350"/>
    </location>
</feature>
<dbReference type="PANTHER" id="PTHR47893">
    <property type="entry name" value="REGULATORY PROTEIN PCHR"/>
    <property type="match status" value="1"/>
</dbReference>
<evidence type="ECO:0000313" key="6">
    <source>
        <dbReference type="Proteomes" id="UP000542125"/>
    </source>
</evidence>
<reference evidence="5 6" key="1">
    <citation type="submission" date="2020-07" db="EMBL/GenBank/DDBJ databases">
        <title>Genomic Encyclopedia of Type Strains, Phase IV (KMG-V): Genome sequencing to study the core and pangenomes of soil and plant-associated prokaryotes.</title>
        <authorList>
            <person name="Whitman W."/>
        </authorList>
    </citation>
    <scope>NUCLEOTIDE SEQUENCE [LARGE SCALE GENOMIC DNA]</scope>
    <source>
        <strain evidence="5 6">SAS40</strain>
    </source>
</reference>
<evidence type="ECO:0000256" key="1">
    <source>
        <dbReference type="ARBA" id="ARBA00023015"/>
    </source>
</evidence>
<evidence type="ECO:0000259" key="4">
    <source>
        <dbReference type="PROSITE" id="PS01124"/>
    </source>
</evidence>
<dbReference type="AlphaFoldDB" id="A0A7Y9LIC5"/>
<protein>
    <submittedName>
        <fullName evidence="5">AraC-like DNA-binding protein</fullName>
    </submittedName>
</protein>
<dbReference type="Gene3D" id="1.10.10.60">
    <property type="entry name" value="Homeodomain-like"/>
    <property type="match status" value="1"/>
</dbReference>
<gene>
    <name evidence="5" type="ORF">FHW18_000060</name>
</gene>
<dbReference type="GO" id="GO:0043565">
    <property type="term" value="F:sequence-specific DNA binding"/>
    <property type="evidence" value="ECO:0007669"/>
    <property type="project" value="InterPro"/>
</dbReference>
<keyword evidence="6" id="KW-1185">Reference proteome</keyword>
<keyword evidence="2 5" id="KW-0238">DNA-binding</keyword>
<organism evidence="5 6">
    <name type="scientific">Pigmentiphaga litoralis</name>
    <dbReference type="NCBI Taxonomy" id="516702"/>
    <lineage>
        <taxon>Bacteria</taxon>
        <taxon>Pseudomonadati</taxon>
        <taxon>Pseudomonadota</taxon>
        <taxon>Betaproteobacteria</taxon>
        <taxon>Burkholderiales</taxon>
        <taxon>Alcaligenaceae</taxon>
        <taxon>Pigmentiphaga</taxon>
    </lineage>
</organism>
<dbReference type="EMBL" id="JACBYR010000001">
    <property type="protein sequence ID" value="NYE80789.1"/>
    <property type="molecule type" value="Genomic_DNA"/>
</dbReference>
<dbReference type="SUPFAM" id="SSF46689">
    <property type="entry name" value="Homeodomain-like"/>
    <property type="match status" value="1"/>
</dbReference>
<dbReference type="RefSeq" id="WP_179582238.1">
    <property type="nucleotide sequence ID" value="NZ_JACBYR010000001.1"/>
</dbReference>
<dbReference type="InterPro" id="IPR053142">
    <property type="entry name" value="PchR_regulatory_protein"/>
</dbReference>
<name>A0A7Y9LIC5_9BURK</name>
<dbReference type="PANTHER" id="PTHR47893:SF1">
    <property type="entry name" value="REGULATORY PROTEIN PCHR"/>
    <property type="match status" value="1"/>
</dbReference>
<proteinExistence type="predicted"/>
<keyword evidence="1" id="KW-0805">Transcription regulation</keyword>
<accession>A0A7Y9LIC5</accession>
<sequence>MHTSFPSDIHDGLFRTRLAGLGATTTSTFARLRHDTLPAAPADPFAPSAGLYGCRVPVSDNPAEGHWEMMSLNDDAYLVISECHYLRARTEIVPPEDFVEFHFYLKGPAHVSIPEAGDVHIDGPTLTIVQQGSVCCQVSCKPGVWRAVSLYVRRRRFERFLTASLGPDHPLHARLHPIGSAHLSYLHLPVGADALHAVEKLMGNPYTGHRRLMYAEAKVCEILCAGLDQWEAFADAHTSEHVFSGRDLRLIEKARDILLADMSHMPTIPTLARAVGTNTSKLKRGFKFMYGQTVFKLGQTRRMEHALDLLMDSRMSVSEVATAVGYQHQTSFTASFRDHFGFAPRDARRMRQAQLVVLPSREDNAPP</sequence>
<dbReference type="InterPro" id="IPR018060">
    <property type="entry name" value="HTH_AraC"/>
</dbReference>
<comment type="caution">
    <text evidence="5">The sequence shown here is derived from an EMBL/GenBank/DDBJ whole genome shotgun (WGS) entry which is preliminary data.</text>
</comment>
<evidence type="ECO:0000313" key="5">
    <source>
        <dbReference type="EMBL" id="NYE80789.1"/>
    </source>
</evidence>
<dbReference type="SMART" id="SM00342">
    <property type="entry name" value="HTH_ARAC"/>
    <property type="match status" value="1"/>
</dbReference>